<dbReference type="PANTHER" id="PTHR10113">
    <property type="entry name" value="PEPTIDE CHAIN RELEASE FACTOR SUBUNIT 1"/>
    <property type="match status" value="1"/>
</dbReference>
<evidence type="ECO:0000259" key="1">
    <source>
        <dbReference type="Pfam" id="PF03465"/>
    </source>
</evidence>
<accession>X6LBV2</accession>
<dbReference type="OrthoDB" id="1927066at2759"/>
<dbReference type="AlphaFoldDB" id="X6LBV2"/>
<comment type="caution">
    <text evidence="2">The sequence shown here is derived from an EMBL/GenBank/DDBJ whole genome shotgun (WGS) entry which is preliminary data.</text>
</comment>
<evidence type="ECO:0000313" key="2">
    <source>
        <dbReference type="EMBL" id="ETN98830.1"/>
    </source>
</evidence>
<dbReference type="SUPFAM" id="SSF55315">
    <property type="entry name" value="L30e-like"/>
    <property type="match status" value="1"/>
</dbReference>
<dbReference type="GO" id="GO:0003747">
    <property type="term" value="F:translation release factor activity"/>
    <property type="evidence" value="ECO:0007669"/>
    <property type="project" value="InterPro"/>
</dbReference>
<organism evidence="2 3">
    <name type="scientific">Reticulomyxa filosa</name>
    <dbReference type="NCBI Taxonomy" id="46433"/>
    <lineage>
        <taxon>Eukaryota</taxon>
        <taxon>Sar</taxon>
        <taxon>Rhizaria</taxon>
        <taxon>Retaria</taxon>
        <taxon>Foraminifera</taxon>
        <taxon>Monothalamids</taxon>
        <taxon>Reticulomyxidae</taxon>
        <taxon>Reticulomyxa</taxon>
    </lineage>
</organism>
<sequence>MDFMQEIAKDTNKYCFGYRDTIRAMEMGALETCINKHPIMMKKEIYLTPKESQNSNDFLKDDSTGLIWEIVQQNDGCKLEFITDRSQEGSQFVDSFGGIGGIIIYVYIHYYTYFTLNKKFLCFSFSINGFLRYAINFAELEDIIDGDNDEEEAWI</sequence>
<dbReference type="EMBL" id="ASPP01045669">
    <property type="protein sequence ID" value="ETN98830.1"/>
    <property type="molecule type" value="Genomic_DNA"/>
</dbReference>
<name>X6LBV2_RETFI</name>
<proteinExistence type="predicted"/>
<dbReference type="Proteomes" id="UP000023152">
    <property type="component" value="Unassembled WGS sequence"/>
</dbReference>
<gene>
    <name evidence="2" type="ORF">RFI_38657</name>
</gene>
<dbReference type="InterPro" id="IPR005142">
    <property type="entry name" value="eRF1_3"/>
</dbReference>
<feature type="domain" description="eRF1" evidence="1">
    <location>
        <begin position="2"/>
        <end position="105"/>
    </location>
</feature>
<dbReference type="Pfam" id="PF03465">
    <property type="entry name" value="eRF1_3"/>
    <property type="match status" value="1"/>
</dbReference>
<keyword evidence="3" id="KW-1185">Reference proteome</keyword>
<dbReference type="InterPro" id="IPR004403">
    <property type="entry name" value="Peptide_chain-rel_eRF1/aRF1"/>
</dbReference>
<dbReference type="Gene3D" id="3.30.1330.30">
    <property type="match status" value="1"/>
</dbReference>
<evidence type="ECO:0000313" key="3">
    <source>
        <dbReference type="Proteomes" id="UP000023152"/>
    </source>
</evidence>
<dbReference type="InterPro" id="IPR029064">
    <property type="entry name" value="Ribosomal_eL30-like_sf"/>
</dbReference>
<protein>
    <recommendedName>
        <fullName evidence="1">eRF1 domain-containing protein</fullName>
    </recommendedName>
</protein>
<reference evidence="2 3" key="1">
    <citation type="journal article" date="2013" name="Curr. Biol.">
        <title>The Genome of the Foraminiferan Reticulomyxa filosa.</title>
        <authorList>
            <person name="Glockner G."/>
            <person name="Hulsmann N."/>
            <person name="Schleicher M."/>
            <person name="Noegel A.A."/>
            <person name="Eichinger L."/>
            <person name="Gallinger C."/>
            <person name="Pawlowski J."/>
            <person name="Sierra R."/>
            <person name="Euteneuer U."/>
            <person name="Pillet L."/>
            <person name="Moustafa A."/>
            <person name="Platzer M."/>
            <person name="Groth M."/>
            <person name="Szafranski K."/>
            <person name="Schliwa M."/>
        </authorList>
    </citation>
    <scope>NUCLEOTIDE SEQUENCE [LARGE SCALE GENOMIC DNA]</scope>
</reference>